<keyword evidence="1" id="KW-1133">Transmembrane helix</keyword>
<feature type="transmembrane region" description="Helical" evidence="1">
    <location>
        <begin position="42"/>
        <end position="63"/>
    </location>
</feature>
<reference evidence="3" key="2">
    <citation type="journal article" date="2017" name="Nat. Plants">
        <title>The Aegilops tauschii genome reveals multiple impacts of transposons.</title>
        <authorList>
            <person name="Zhao G."/>
            <person name="Zou C."/>
            <person name="Li K."/>
            <person name="Wang K."/>
            <person name="Li T."/>
            <person name="Gao L."/>
            <person name="Zhang X."/>
            <person name="Wang H."/>
            <person name="Yang Z."/>
            <person name="Liu X."/>
            <person name="Jiang W."/>
            <person name="Mao L."/>
            <person name="Kong X."/>
            <person name="Jiao Y."/>
            <person name="Jia J."/>
        </authorList>
    </citation>
    <scope>NUCLEOTIDE SEQUENCE [LARGE SCALE GENOMIC DNA]</scope>
    <source>
        <strain evidence="3">cv. AL8/78</strain>
    </source>
</reference>
<dbReference type="SUPFAM" id="SSF55205">
    <property type="entry name" value="EPT/RTPC-like"/>
    <property type="match status" value="1"/>
</dbReference>
<dbReference type="EnsemblPlants" id="AET5Gv20218600.7">
    <property type="protein sequence ID" value="AET5Gv20218600.7"/>
    <property type="gene ID" value="AET5Gv20218600"/>
</dbReference>
<keyword evidence="3" id="KW-1185">Reference proteome</keyword>
<proteinExistence type="predicted"/>
<organism evidence="2 3">
    <name type="scientific">Aegilops tauschii subsp. strangulata</name>
    <name type="common">Goatgrass</name>
    <dbReference type="NCBI Taxonomy" id="200361"/>
    <lineage>
        <taxon>Eukaryota</taxon>
        <taxon>Viridiplantae</taxon>
        <taxon>Streptophyta</taxon>
        <taxon>Embryophyta</taxon>
        <taxon>Tracheophyta</taxon>
        <taxon>Spermatophyta</taxon>
        <taxon>Magnoliopsida</taxon>
        <taxon>Liliopsida</taxon>
        <taxon>Poales</taxon>
        <taxon>Poaceae</taxon>
        <taxon>BOP clade</taxon>
        <taxon>Pooideae</taxon>
        <taxon>Triticodae</taxon>
        <taxon>Triticeae</taxon>
        <taxon>Triticinae</taxon>
        <taxon>Aegilops</taxon>
    </lineage>
</organism>
<evidence type="ECO:0000313" key="3">
    <source>
        <dbReference type="Proteomes" id="UP000015105"/>
    </source>
</evidence>
<dbReference type="GO" id="GO:0003824">
    <property type="term" value="F:catalytic activity"/>
    <property type="evidence" value="ECO:0007669"/>
    <property type="project" value="InterPro"/>
</dbReference>
<evidence type="ECO:0000256" key="1">
    <source>
        <dbReference type="SAM" id="Phobius"/>
    </source>
</evidence>
<reference evidence="3" key="1">
    <citation type="journal article" date="2014" name="Science">
        <title>Ancient hybridizations among the ancestral genomes of bread wheat.</title>
        <authorList>
            <consortium name="International Wheat Genome Sequencing Consortium,"/>
            <person name="Marcussen T."/>
            <person name="Sandve S.R."/>
            <person name="Heier L."/>
            <person name="Spannagl M."/>
            <person name="Pfeifer M."/>
            <person name="Jakobsen K.S."/>
            <person name="Wulff B.B."/>
            <person name="Steuernagel B."/>
            <person name="Mayer K.F."/>
            <person name="Olsen O.A."/>
        </authorList>
    </citation>
    <scope>NUCLEOTIDE SEQUENCE [LARGE SCALE GENOMIC DNA]</scope>
    <source>
        <strain evidence="3">cv. AL8/78</strain>
    </source>
</reference>
<dbReference type="InterPro" id="IPR013792">
    <property type="entry name" value="RNA3'P_cycl/enolpyr_Trfase_a/b"/>
</dbReference>
<accession>A0A453JWX4</accession>
<dbReference type="AlphaFoldDB" id="A0A453JWX4"/>
<keyword evidence="1" id="KW-0812">Transmembrane</keyword>
<sequence length="66" mass="7739">EHDCGVHRGIGYFIEPLILLGLFGRSPLSIRLKEESRMIQRILLWILSGWLRCICSSILVFLLRDW</sequence>
<protein>
    <submittedName>
        <fullName evidence="2">Uncharacterized protein</fullName>
    </submittedName>
</protein>
<reference evidence="2" key="3">
    <citation type="journal article" date="2017" name="Nature">
        <title>Genome sequence of the progenitor of the wheat D genome Aegilops tauschii.</title>
        <authorList>
            <person name="Luo M.C."/>
            <person name="Gu Y.Q."/>
            <person name="Puiu D."/>
            <person name="Wang H."/>
            <person name="Twardziok S.O."/>
            <person name="Deal K.R."/>
            <person name="Huo N."/>
            <person name="Zhu T."/>
            <person name="Wang L."/>
            <person name="Wang Y."/>
            <person name="McGuire P.E."/>
            <person name="Liu S."/>
            <person name="Long H."/>
            <person name="Ramasamy R.K."/>
            <person name="Rodriguez J.C."/>
            <person name="Van S.L."/>
            <person name="Yuan L."/>
            <person name="Wang Z."/>
            <person name="Xia Z."/>
            <person name="Xiao L."/>
            <person name="Anderson O.D."/>
            <person name="Ouyang S."/>
            <person name="Liang Y."/>
            <person name="Zimin A.V."/>
            <person name="Pertea G."/>
            <person name="Qi P."/>
            <person name="Bennetzen J.L."/>
            <person name="Dai X."/>
            <person name="Dawson M.W."/>
            <person name="Muller H.G."/>
            <person name="Kugler K."/>
            <person name="Rivarola-Duarte L."/>
            <person name="Spannagl M."/>
            <person name="Mayer K.F.X."/>
            <person name="Lu F.H."/>
            <person name="Bevan M.W."/>
            <person name="Leroy P."/>
            <person name="Li P."/>
            <person name="You F.M."/>
            <person name="Sun Q."/>
            <person name="Liu Z."/>
            <person name="Lyons E."/>
            <person name="Wicker T."/>
            <person name="Salzberg S.L."/>
            <person name="Devos K.M."/>
            <person name="Dvorak J."/>
        </authorList>
    </citation>
    <scope>NUCLEOTIDE SEQUENCE [LARGE SCALE GENOMIC DNA]</scope>
    <source>
        <strain evidence="2">cv. AL8/78</strain>
    </source>
</reference>
<reference evidence="2" key="4">
    <citation type="submission" date="2019-03" db="UniProtKB">
        <authorList>
            <consortium name="EnsemblPlants"/>
        </authorList>
    </citation>
    <scope>IDENTIFICATION</scope>
</reference>
<keyword evidence="1" id="KW-0472">Membrane</keyword>
<name>A0A453JWX4_AEGTS</name>
<feature type="transmembrane region" description="Helical" evidence="1">
    <location>
        <begin position="12"/>
        <end position="30"/>
    </location>
</feature>
<dbReference type="Proteomes" id="UP000015105">
    <property type="component" value="Chromosome 5D"/>
</dbReference>
<dbReference type="Gramene" id="AET5Gv20218600.7">
    <property type="protein sequence ID" value="AET5Gv20218600.7"/>
    <property type="gene ID" value="AET5Gv20218600"/>
</dbReference>
<reference evidence="2" key="5">
    <citation type="journal article" date="2021" name="G3 (Bethesda)">
        <title>Aegilops tauschii genome assembly Aet v5.0 features greater sequence contiguity and improved annotation.</title>
        <authorList>
            <person name="Wang L."/>
            <person name="Zhu T."/>
            <person name="Rodriguez J.C."/>
            <person name="Deal K.R."/>
            <person name="Dubcovsky J."/>
            <person name="McGuire P.E."/>
            <person name="Lux T."/>
            <person name="Spannagl M."/>
            <person name="Mayer K.F.X."/>
            <person name="Baldrich P."/>
            <person name="Meyers B.C."/>
            <person name="Huo N."/>
            <person name="Gu Y.Q."/>
            <person name="Zhou H."/>
            <person name="Devos K.M."/>
            <person name="Bennetzen J.L."/>
            <person name="Unver T."/>
            <person name="Budak H."/>
            <person name="Gulick P.J."/>
            <person name="Galiba G."/>
            <person name="Kalapos B."/>
            <person name="Nelson D.R."/>
            <person name="Li P."/>
            <person name="You F.M."/>
            <person name="Luo M.C."/>
            <person name="Dvorak J."/>
        </authorList>
    </citation>
    <scope>NUCLEOTIDE SEQUENCE [LARGE SCALE GENOMIC DNA]</scope>
    <source>
        <strain evidence="2">cv. AL8/78</strain>
    </source>
</reference>
<evidence type="ECO:0000313" key="2">
    <source>
        <dbReference type="EnsemblPlants" id="AET5Gv20218600.7"/>
    </source>
</evidence>